<name>A0A158MA88_9BORD</name>
<dbReference type="Proteomes" id="UP000026682">
    <property type="component" value="Unassembled WGS sequence"/>
</dbReference>
<dbReference type="Gene3D" id="3.40.640.10">
    <property type="entry name" value="Type I PLP-dependent aspartate aminotransferase-like (Major domain)"/>
    <property type="match status" value="1"/>
</dbReference>
<dbReference type="Pfam" id="PF00392">
    <property type="entry name" value="GntR"/>
    <property type="match status" value="1"/>
</dbReference>
<comment type="caution">
    <text evidence="7">The sequence shown here is derived from an EMBL/GenBank/DDBJ whole genome shotgun (WGS) entry which is preliminary data.</text>
</comment>
<dbReference type="InterPro" id="IPR051446">
    <property type="entry name" value="HTH_trans_reg/aminotransferase"/>
</dbReference>
<dbReference type="InterPro" id="IPR015421">
    <property type="entry name" value="PyrdxlP-dep_Trfase_major"/>
</dbReference>
<dbReference type="Gene3D" id="1.10.10.10">
    <property type="entry name" value="Winged helix-like DNA-binding domain superfamily/Winged helix DNA-binding domain"/>
    <property type="match status" value="1"/>
</dbReference>
<dbReference type="Pfam" id="PF00155">
    <property type="entry name" value="Aminotran_1_2"/>
    <property type="match status" value="1"/>
</dbReference>
<dbReference type="InterPro" id="IPR015422">
    <property type="entry name" value="PyrdxlP-dep_Trfase_small"/>
</dbReference>
<gene>
    <name evidence="7" type="ORF">L497_0924</name>
</gene>
<comment type="similarity">
    <text evidence="1">In the C-terminal section; belongs to the class-I pyridoxal-phosphate-dependent aminotransferase family.</text>
</comment>
<evidence type="ECO:0000256" key="1">
    <source>
        <dbReference type="ARBA" id="ARBA00005384"/>
    </source>
</evidence>
<evidence type="ECO:0000313" key="7">
    <source>
        <dbReference type="EMBL" id="KAL00389.1"/>
    </source>
</evidence>
<sequence>MVVFPLHCACARCYLRDIIETMHAQPLYQRLAEYYRAAIQSGALPPAARIPSVRTMVRTHQVSLSTALQVCRRLEDDGLVEARPRSGYFVRRNAAPRLAPATEPDMRAAADPAQYVGIHDRVSNFVALCEQHTLSINFALAAAEPAAYPHHALRQAMSRALRLNPELLTSRAPPRGAEPLRRVLARRAMDCGIRATSDDIVVTHGCIEALNLALRAIAQPGDTIAVESPTYFGLLQILESLGLRALEIPTSPQRGLSVEALELALRTQPGIRAVVVVPNLQNPLGCVMPDADKQRLLHVCVESGIALIEDDTYGALADGGPQRAIKHWDAAGNVIYCSSLHKTLAPGMRLGWIMGGRWHARIDMIKFAQSRPNEAAGQLAAAAYMATKAFDRHLVRLRGQLTRQRQHAADTIAREFPPGTRLNLPPGGMLLWVELPQGVCGTAVFEAALQAGIRVAPGTMFSNSGRYDHYLRLSCAEADPRKAEQAIAKLAMIVISLQK</sequence>
<dbReference type="PANTHER" id="PTHR46577">
    <property type="entry name" value="HTH-TYPE TRANSCRIPTIONAL REGULATORY PROTEIN GABR"/>
    <property type="match status" value="1"/>
</dbReference>
<dbReference type="InterPro" id="IPR036388">
    <property type="entry name" value="WH-like_DNA-bd_sf"/>
</dbReference>
<dbReference type="EMBL" id="JFZZ01000006">
    <property type="protein sequence ID" value="KAL00389.1"/>
    <property type="molecule type" value="Genomic_DNA"/>
</dbReference>
<dbReference type="CDD" id="cd00609">
    <property type="entry name" value="AAT_like"/>
    <property type="match status" value="1"/>
</dbReference>
<dbReference type="SUPFAM" id="SSF46785">
    <property type="entry name" value="Winged helix' DNA-binding domain"/>
    <property type="match status" value="1"/>
</dbReference>
<reference evidence="7 8" key="1">
    <citation type="submission" date="2014-03" db="EMBL/GenBank/DDBJ databases">
        <title>Genome sequence of Bordetella holmseii.</title>
        <authorList>
            <person name="Harvill E."/>
            <person name="Goodfield L.L."/>
            <person name="Ivanov Y."/>
            <person name="Meyer J.A."/>
            <person name="Newth C."/>
            <person name="Cassiday P."/>
            <person name="Tondella M.L."/>
            <person name="Liao P."/>
            <person name="Zimmerman J."/>
            <person name="Meert K."/>
            <person name="Wessel D."/>
            <person name="Berger J."/>
            <person name="Dean J.M."/>
            <person name="Holubkov R."/>
            <person name="Burr J."/>
            <person name="Liu T."/>
            <person name="Brinkac L.M."/>
            <person name="Sanka R."/>
            <person name="Kim M."/>
            <person name="Losada L."/>
        </authorList>
    </citation>
    <scope>NUCLEOTIDE SEQUENCE [LARGE SCALE GENOMIC DNA]</scope>
    <source>
        <strain evidence="7 8">CDC-H585-BH</strain>
    </source>
</reference>
<feature type="domain" description="HTH gntR-type" evidence="6">
    <location>
        <begin position="25"/>
        <end position="93"/>
    </location>
</feature>
<dbReference type="CDD" id="cd07377">
    <property type="entry name" value="WHTH_GntR"/>
    <property type="match status" value="1"/>
</dbReference>
<dbReference type="InterPro" id="IPR015424">
    <property type="entry name" value="PyrdxlP-dep_Trfase"/>
</dbReference>
<evidence type="ECO:0000256" key="4">
    <source>
        <dbReference type="ARBA" id="ARBA00023125"/>
    </source>
</evidence>
<dbReference type="PANTHER" id="PTHR46577:SF2">
    <property type="entry name" value="TRANSCRIPTIONAL REGULATORY PROTEIN"/>
    <property type="match status" value="1"/>
</dbReference>
<dbReference type="InterPro" id="IPR036390">
    <property type="entry name" value="WH_DNA-bd_sf"/>
</dbReference>
<dbReference type="AlphaFoldDB" id="A0A158MA88"/>
<dbReference type="PATRIC" id="fig|1331206.3.peg.101"/>
<evidence type="ECO:0000259" key="6">
    <source>
        <dbReference type="PROSITE" id="PS50949"/>
    </source>
</evidence>
<proteinExistence type="inferred from homology"/>
<dbReference type="GO" id="GO:0030170">
    <property type="term" value="F:pyridoxal phosphate binding"/>
    <property type="evidence" value="ECO:0007669"/>
    <property type="project" value="InterPro"/>
</dbReference>
<keyword evidence="2" id="KW-0663">Pyridoxal phosphate</keyword>
<keyword evidence="4" id="KW-0238">DNA-binding</keyword>
<dbReference type="InterPro" id="IPR000524">
    <property type="entry name" value="Tscrpt_reg_HTH_GntR"/>
</dbReference>
<keyword evidence="3" id="KW-0805">Transcription regulation</keyword>
<dbReference type="InterPro" id="IPR004839">
    <property type="entry name" value="Aminotransferase_I/II_large"/>
</dbReference>
<dbReference type="PROSITE" id="PS50949">
    <property type="entry name" value="HTH_GNTR"/>
    <property type="match status" value="1"/>
</dbReference>
<accession>A0A158MA88</accession>
<keyword evidence="5" id="KW-0804">Transcription</keyword>
<organism evidence="7 8">
    <name type="scientific">Bordetella holmesii CDC-H585-BH</name>
    <dbReference type="NCBI Taxonomy" id="1331206"/>
    <lineage>
        <taxon>Bacteria</taxon>
        <taxon>Pseudomonadati</taxon>
        <taxon>Pseudomonadota</taxon>
        <taxon>Betaproteobacteria</taxon>
        <taxon>Burkholderiales</taxon>
        <taxon>Alcaligenaceae</taxon>
        <taxon>Bordetella</taxon>
    </lineage>
</organism>
<evidence type="ECO:0000256" key="3">
    <source>
        <dbReference type="ARBA" id="ARBA00023015"/>
    </source>
</evidence>
<dbReference type="SMART" id="SM00345">
    <property type="entry name" value="HTH_GNTR"/>
    <property type="match status" value="1"/>
</dbReference>
<evidence type="ECO:0000313" key="8">
    <source>
        <dbReference type="Proteomes" id="UP000026682"/>
    </source>
</evidence>
<dbReference type="GO" id="GO:0003700">
    <property type="term" value="F:DNA-binding transcription factor activity"/>
    <property type="evidence" value="ECO:0007669"/>
    <property type="project" value="InterPro"/>
</dbReference>
<dbReference type="STRING" id="35814.BBB42_07975"/>
<protein>
    <submittedName>
        <fullName evidence="7">Transcriptional regulator, GntR family</fullName>
    </submittedName>
</protein>
<dbReference type="GO" id="GO:0003677">
    <property type="term" value="F:DNA binding"/>
    <property type="evidence" value="ECO:0007669"/>
    <property type="project" value="UniProtKB-KW"/>
</dbReference>
<evidence type="ECO:0000256" key="2">
    <source>
        <dbReference type="ARBA" id="ARBA00022898"/>
    </source>
</evidence>
<evidence type="ECO:0000256" key="5">
    <source>
        <dbReference type="ARBA" id="ARBA00023163"/>
    </source>
</evidence>
<dbReference type="SUPFAM" id="SSF53383">
    <property type="entry name" value="PLP-dependent transferases"/>
    <property type="match status" value="1"/>
</dbReference>
<dbReference type="Gene3D" id="3.90.1150.10">
    <property type="entry name" value="Aspartate Aminotransferase, domain 1"/>
    <property type="match status" value="1"/>
</dbReference>